<evidence type="ECO:0000313" key="6">
    <source>
        <dbReference type="EMBL" id="KAF7410341.1"/>
    </source>
</evidence>
<evidence type="ECO:0000313" key="7">
    <source>
        <dbReference type="Proteomes" id="UP000617340"/>
    </source>
</evidence>
<keyword evidence="2" id="KW-0378">Hydrolase</keyword>
<dbReference type="GO" id="GO:0005975">
    <property type="term" value="P:carbohydrate metabolic process"/>
    <property type="evidence" value="ECO:0007669"/>
    <property type="project" value="InterPro"/>
</dbReference>
<sequence length="534" mass="61779">MWLLQDLDFILLFNALSKFMILSLNDDESMMSNSNTIKEITFSPYQIELVDALRVDMFPNEFNFGVSTSAYQTEGAWNKDGKGESIWDYMTHLRNQNFIYDQSNADVAADSYHNYKKDIKLAKQIGSKMYKISISWPRIMPEGLHGRVNLKGIQHYERVINEIIANGMTPMVTLFHWDLPYTLQRIGGLSNPLIIDFLVQYAMIAFDSFGDKVKYWVTVNEPSVLCQYGYGSDTMIPALNLSGKADYICGHNLLLAHAGIYEVYQKKYYDKQNGKVGIVLNLKWFLPKNAKSIDDNLAAERAFQWWNGWFLNPLFSEKGDYPELMKKMINQNNSSRYLYSRLPSFEFYEIQQVQKSADFLGISFGGNTLVRSSQPNPNEVSFQNDAQITELPINSQKQDSVKIEPLTLAKILNRIDTNYQLPPIIITEIGYMDDGKIEDIARSIYHHKHLSVVLKAMKDGIDIRGYLVRSFFDSFEWMMGYTVKSGIFSVDFTNKNRTRHPRLSTVVINDIYKKKFIRTLKDIYGREIKYPEMN</sequence>
<dbReference type="InterPro" id="IPR033132">
    <property type="entry name" value="GH_1_N_CS"/>
</dbReference>
<dbReference type="PANTHER" id="PTHR10353:SF36">
    <property type="entry name" value="LP05116P"/>
    <property type="match status" value="1"/>
</dbReference>
<keyword evidence="7" id="KW-1185">Reference proteome</keyword>
<feature type="chain" id="PRO_5032584128" evidence="5">
    <location>
        <begin position="18"/>
        <end position="534"/>
    </location>
</feature>
<dbReference type="Pfam" id="PF00232">
    <property type="entry name" value="Glyco_hydro_1"/>
    <property type="match status" value="1"/>
</dbReference>
<organism evidence="6 7">
    <name type="scientific">Vespula germanica</name>
    <name type="common">German yellow jacket</name>
    <name type="synonym">Paravespula germanica</name>
    <dbReference type="NCBI Taxonomy" id="30212"/>
    <lineage>
        <taxon>Eukaryota</taxon>
        <taxon>Metazoa</taxon>
        <taxon>Ecdysozoa</taxon>
        <taxon>Arthropoda</taxon>
        <taxon>Hexapoda</taxon>
        <taxon>Insecta</taxon>
        <taxon>Pterygota</taxon>
        <taxon>Neoptera</taxon>
        <taxon>Endopterygota</taxon>
        <taxon>Hymenoptera</taxon>
        <taxon>Apocrita</taxon>
        <taxon>Aculeata</taxon>
        <taxon>Vespoidea</taxon>
        <taxon>Vespidae</taxon>
        <taxon>Vespinae</taxon>
        <taxon>Vespula</taxon>
    </lineage>
</organism>
<dbReference type="GO" id="GO:0008422">
    <property type="term" value="F:beta-glucosidase activity"/>
    <property type="evidence" value="ECO:0007669"/>
    <property type="project" value="TreeGrafter"/>
</dbReference>
<dbReference type="InterPro" id="IPR017853">
    <property type="entry name" value="GH"/>
</dbReference>
<proteinExistence type="inferred from homology"/>
<gene>
    <name evidence="6" type="ORF">HZH68_004722</name>
</gene>
<evidence type="ECO:0000256" key="4">
    <source>
        <dbReference type="RuleBase" id="RU003690"/>
    </source>
</evidence>
<dbReference type="SUPFAM" id="SSF51445">
    <property type="entry name" value="(Trans)glycosidases"/>
    <property type="match status" value="1"/>
</dbReference>
<dbReference type="PANTHER" id="PTHR10353">
    <property type="entry name" value="GLYCOSYL HYDROLASE"/>
    <property type="match status" value="1"/>
</dbReference>
<dbReference type="Gene3D" id="3.20.20.80">
    <property type="entry name" value="Glycosidases"/>
    <property type="match status" value="1"/>
</dbReference>
<dbReference type="EMBL" id="JACSDZ010000003">
    <property type="protein sequence ID" value="KAF7410341.1"/>
    <property type="molecule type" value="Genomic_DNA"/>
</dbReference>
<dbReference type="Proteomes" id="UP000617340">
    <property type="component" value="Unassembled WGS sequence"/>
</dbReference>
<reference evidence="6" key="1">
    <citation type="journal article" date="2020" name="G3 (Bethesda)">
        <title>High-Quality Assemblies for Three Invasive Social Wasps from the &lt;i&gt;Vespula&lt;/i&gt; Genus.</title>
        <authorList>
            <person name="Harrop T.W.R."/>
            <person name="Guhlin J."/>
            <person name="McLaughlin G.M."/>
            <person name="Permina E."/>
            <person name="Stockwell P."/>
            <person name="Gilligan J."/>
            <person name="Le Lec M.F."/>
            <person name="Gruber M.A.M."/>
            <person name="Quinn O."/>
            <person name="Lovegrove M."/>
            <person name="Duncan E.J."/>
            <person name="Remnant E.J."/>
            <person name="Van Eeckhoven J."/>
            <person name="Graham B."/>
            <person name="Knapp R.A."/>
            <person name="Langford K.W."/>
            <person name="Kronenberg Z."/>
            <person name="Press M.O."/>
            <person name="Eacker S.M."/>
            <person name="Wilson-Rankin E.E."/>
            <person name="Purcell J."/>
            <person name="Lester P.J."/>
            <person name="Dearden P.K."/>
        </authorList>
    </citation>
    <scope>NUCLEOTIDE SEQUENCE</scope>
    <source>
        <strain evidence="6">Linc-1</strain>
    </source>
</reference>
<dbReference type="PRINTS" id="PR00131">
    <property type="entry name" value="GLHYDRLASE1"/>
</dbReference>
<evidence type="ECO:0000256" key="5">
    <source>
        <dbReference type="SAM" id="SignalP"/>
    </source>
</evidence>
<evidence type="ECO:0000256" key="3">
    <source>
        <dbReference type="ARBA" id="ARBA00023295"/>
    </source>
</evidence>
<evidence type="ECO:0000256" key="1">
    <source>
        <dbReference type="ARBA" id="ARBA00010838"/>
    </source>
</evidence>
<keyword evidence="3" id="KW-0326">Glycosidase</keyword>
<dbReference type="InterPro" id="IPR001360">
    <property type="entry name" value="Glyco_hydro_1"/>
</dbReference>
<evidence type="ECO:0000256" key="2">
    <source>
        <dbReference type="ARBA" id="ARBA00022801"/>
    </source>
</evidence>
<dbReference type="PROSITE" id="PS00653">
    <property type="entry name" value="GLYCOSYL_HYDROL_F1_2"/>
    <property type="match status" value="1"/>
</dbReference>
<accession>A0A834KUA7</accession>
<keyword evidence="5" id="KW-0732">Signal</keyword>
<comment type="caution">
    <text evidence="6">The sequence shown here is derived from an EMBL/GenBank/DDBJ whole genome shotgun (WGS) entry which is preliminary data.</text>
</comment>
<name>A0A834KUA7_VESGE</name>
<dbReference type="AlphaFoldDB" id="A0A834KUA7"/>
<protein>
    <submittedName>
        <fullName evidence="6">Uncharacterized protein</fullName>
    </submittedName>
</protein>
<comment type="similarity">
    <text evidence="1 4">Belongs to the glycosyl hydrolase 1 family.</text>
</comment>
<feature type="signal peptide" evidence="5">
    <location>
        <begin position="1"/>
        <end position="17"/>
    </location>
</feature>